<gene>
    <name evidence="1" type="ORF">FGL86_11280</name>
</gene>
<name>A0A5B8T1I7_9GAMM</name>
<dbReference type="OrthoDB" id="1550427at2"/>
<keyword evidence="2" id="KW-1185">Reference proteome</keyword>
<protein>
    <submittedName>
        <fullName evidence="1">Lipo-like protein</fullName>
    </submittedName>
</protein>
<dbReference type="Gene3D" id="3.90.1720.10">
    <property type="entry name" value="endopeptidase domain like (from Nostoc punctiforme)"/>
    <property type="match status" value="1"/>
</dbReference>
<dbReference type="InterPro" id="IPR024453">
    <property type="entry name" value="Peptidase_C92"/>
</dbReference>
<dbReference type="Proteomes" id="UP000321272">
    <property type="component" value="Chromosome"/>
</dbReference>
<dbReference type="KEGG" id="paur:FGL86_11280"/>
<dbReference type="Pfam" id="PF05708">
    <property type="entry name" value="Peptidase_C92"/>
    <property type="match status" value="1"/>
</dbReference>
<accession>A0A5B8T1I7</accession>
<proteinExistence type="predicted"/>
<sequence>MLGTLGDWLSCYLSEPIAGNRALEPTDPSLLSACLRPGDVVLVEGDTRVSTAIKYLTQSTWSHAALYIGEAYAGWGGGAQGFIEADIREGVRRVGLEAFQGFHCRICRPVGLNTEEIDRLIDYAGERLGYQYDLKNIIDLARYLIPTPPIPRRWRRCMLAFGSGDPTRAICSTLIAQAFQSLQYPILPRVAAAQSLAPGCRGCDIQVLYPRHYSHYVPRDFDVSPYFEIIKPTLAQPFDHRQLIWGERPARALDDVALAARD</sequence>
<organism evidence="1 2">
    <name type="scientific">Pistricoccus aurantiacus</name>
    <dbReference type="NCBI Taxonomy" id="1883414"/>
    <lineage>
        <taxon>Bacteria</taxon>
        <taxon>Pseudomonadati</taxon>
        <taxon>Pseudomonadota</taxon>
        <taxon>Gammaproteobacteria</taxon>
        <taxon>Oceanospirillales</taxon>
        <taxon>Halomonadaceae</taxon>
        <taxon>Pistricoccus</taxon>
    </lineage>
</organism>
<evidence type="ECO:0000313" key="2">
    <source>
        <dbReference type="Proteomes" id="UP000321272"/>
    </source>
</evidence>
<dbReference type="AlphaFoldDB" id="A0A5B8T1I7"/>
<dbReference type="InterPro" id="IPR038765">
    <property type="entry name" value="Papain-like_cys_pep_sf"/>
</dbReference>
<reference evidence="1 2" key="1">
    <citation type="submission" date="2019-06" db="EMBL/GenBank/DDBJ databases">
        <title>Genome analyses of bacteria isolated from kimchi.</title>
        <authorList>
            <person name="Lee S."/>
            <person name="Ahn S."/>
            <person name="Roh S."/>
        </authorList>
    </citation>
    <scope>NUCLEOTIDE SEQUENCE [LARGE SCALE GENOMIC DNA]</scope>
    <source>
        <strain evidence="1 2">CBA4606</strain>
    </source>
</reference>
<dbReference type="EMBL" id="CP042382">
    <property type="protein sequence ID" value="QEA40913.1"/>
    <property type="molecule type" value="Genomic_DNA"/>
</dbReference>
<evidence type="ECO:0000313" key="1">
    <source>
        <dbReference type="EMBL" id="QEA40913.1"/>
    </source>
</evidence>
<dbReference type="SUPFAM" id="SSF54001">
    <property type="entry name" value="Cysteine proteinases"/>
    <property type="match status" value="1"/>
</dbReference>